<sequence length="288" mass="31965">MVAYLLFFPFSSLFLQAPTPSITNAATHAAVPYASVGVKGKPIGTVADAQGHFDPQHLAAAAPSDTVVFSCVGYQPFKLLAADLPRHSAIKLTPQAQTLGEVHVRANSWKRHRLGRDGSWGFTYYNFHLATDKSPANIPGREVGTILHIKPGSYLEDAHVYFGSRNYKNLRFRLNVRTLDADDHPATSLLTQDVQMTIPDDAPAGWQHIDLKPYQVCVGDNKRIAVTLEWLDGLETRDRADKNQWNVLLIPAALSATHRMVFREKSEDQWQVQPINLSLYVTVASPRG</sequence>
<dbReference type="EMBL" id="CP095053">
    <property type="protein sequence ID" value="UOR07044.1"/>
    <property type="molecule type" value="Genomic_DNA"/>
</dbReference>
<feature type="chain" id="PRO_5035816353" evidence="1">
    <location>
        <begin position="18"/>
        <end position="288"/>
    </location>
</feature>
<dbReference type="GO" id="GO:0004180">
    <property type="term" value="F:carboxypeptidase activity"/>
    <property type="evidence" value="ECO:0007669"/>
    <property type="project" value="UniProtKB-KW"/>
</dbReference>
<dbReference type="Pfam" id="PF13715">
    <property type="entry name" value="CarbopepD_reg_2"/>
    <property type="match status" value="1"/>
</dbReference>
<dbReference type="Proteomes" id="UP000829925">
    <property type="component" value="Chromosome"/>
</dbReference>
<dbReference type="AlphaFoldDB" id="A0A8T9T1J3"/>
<evidence type="ECO:0000313" key="2">
    <source>
        <dbReference type="EMBL" id="UOR07044.1"/>
    </source>
</evidence>
<proteinExistence type="predicted"/>
<accession>A0A8T9T1J3</accession>
<dbReference type="InterPro" id="IPR008969">
    <property type="entry name" value="CarboxyPept-like_regulatory"/>
</dbReference>
<name>A0A8T9T1J3_9BACT</name>
<dbReference type="SUPFAM" id="SSF49464">
    <property type="entry name" value="Carboxypeptidase regulatory domain-like"/>
    <property type="match status" value="1"/>
</dbReference>
<reference evidence="2 3" key="1">
    <citation type="submission" date="2022-04" db="EMBL/GenBank/DDBJ databases">
        <title>Hymenobacter sp. isolated from the air.</title>
        <authorList>
            <person name="Won M."/>
            <person name="Lee C.-M."/>
            <person name="Woen H.-Y."/>
            <person name="Kwon S.-W."/>
        </authorList>
    </citation>
    <scope>NUCLEOTIDE SEQUENCE [LARGE SCALE GENOMIC DNA]</scope>
    <source>
        <strain evidence="3">5413 J-13</strain>
    </source>
</reference>
<keyword evidence="2" id="KW-0121">Carboxypeptidase</keyword>
<keyword evidence="1" id="KW-0732">Signal</keyword>
<evidence type="ECO:0000313" key="3">
    <source>
        <dbReference type="Proteomes" id="UP000829925"/>
    </source>
</evidence>
<evidence type="ECO:0000256" key="1">
    <source>
        <dbReference type="SAM" id="SignalP"/>
    </source>
</evidence>
<gene>
    <name evidence="2" type="ORF">MUN82_08080</name>
</gene>
<keyword evidence="3" id="KW-1185">Reference proteome</keyword>
<protein>
    <submittedName>
        <fullName evidence="2">Carboxypeptidase-like regulatory domain-containing protein</fullName>
    </submittedName>
</protein>
<dbReference type="RefSeq" id="WP_245096496.1">
    <property type="nucleotide sequence ID" value="NZ_CP095053.1"/>
</dbReference>
<feature type="signal peptide" evidence="1">
    <location>
        <begin position="1"/>
        <end position="17"/>
    </location>
</feature>
<organism evidence="2 3">
    <name type="scientific">Hymenobacter aerilatus</name>
    <dbReference type="NCBI Taxonomy" id="2932251"/>
    <lineage>
        <taxon>Bacteria</taxon>
        <taxon>Pseudomonadati</taxon>
        <taxon>Bacteroidota</taxon>
        <taxon>Cytophagia</taxon>
        <taxon>Cytophagales</taxon>
        <taxon>Hymenobacteraceae</taxon>
        <taxon>Hymenobacter</taxon>
    </lineage>
</organism>
<keyword evidence="2" id="KW-0378">Hydrolase</keyword>
<keyword evidence="2" id="KW-0645">Protease</keyword>
<dbReference type="KEGG" id="haei:MUN82_08080"/>